<comment type="caution">
    <text evidence="7">The sequence shown here is derived from an EMBL/GenBank/DDBJ whole genome shotgun (WGS) entry which is preliminary data.</text>
</comment>
<dbReference type="OrthoDB" id="10262526at2759"/>
<evidence type="ECO:0000313" key="7">
    <source>
        <dbReference type="EMBL" id="KII69994.1"/>
    </source>
</evidence>
<accession>A0A0C2IXC1</accession>
<evidence type="ECO:0000256" key="6">
    <source>
        <dbReference type="PROSITE-ProRule" id="PRU00489"/>
    </source>
</evidence>
<dbReference type="PANTHER" id="PTHR12829">
    <property type="entry name" value="N6-ADENOSINE-METHYLTRANSFERASE"/>
    <property type="match status" value="1"/>
</dbReference>
<dbReference type="SUPFAM" id="SSF53335">
    <property type="entry name" value="S-adenosyl-L-methionine-dependent methyltransferases"/>
    <property type="match status" value="1"/>
</dbReference>
<keyword evidence="8" id="KW-1185">Reference proteome</keyword>
<evidence type="ECO:0000256" key="5">
    <source>
        <dbReference type="ARBA" id="ARBA00048957"/>
    </source>
</evidence>
<keyword evidence="2 7" id="KW-0489">Methyltransferase</keyword>
<protein>
    <recommendedName>
        <fullName evidence="1">mRNA m(6)A methyltransferase</fullName>
        <ecNumber evidence="1">2.1.1.348</ecNumber>
    </recommendedName>
</protein>
<dbReference type="InterPro" id="IPR029063">
    <property type="entry name" value="SAM-dependent_MTases_sf"/>
</dbReference>
<evidence type="ECO:0000313" key="8">
    <source>
        <dbReference type="Proteomes" id="UP000031668"/>
    </source>
</evidence>
<name>A0A0C2IXC1_THEKT</name>
<comment type="similarity">
    <text evidence="6">Belongs to the MT-A70-like family.</text>
</comment>
<dbReference type="EC" id="2.1.1.348" evidence="1"/>
<dbReference type="PROSITE" id="PS51143">
    <property type="entry name" value="MT_A70"/>
    <property type="match status" value="1"/>
</dbReference>
<sequence length="458" mass="54384">MPGTPMEVGTQTRNRAYSHSFYFLMSNKLIEKYDSIRNRTKPDHLKYRYKGLKKLILKFVKHYTTATYDELLKKFKQFSPQKVDFSITELELEGFIRWLIFKLSKSNNRITFNEFYCRKNDEAFGKSKLESSETLKKTTLQSNKHLYDAVDEILQYKSFKTRKNELENYELKDLLEYQTFKERLEKHKFVSFDDNNVRMFCKYRTMENCRLRRSEKLSGPCRNVHLKRIIQKQTDINVGDCSFLNACFHSSICKFVHYEINKNYKDYTPPKGKFPSMPVLTLDVPQVKLYPPQWVRCDLRYFDVGILGKFDIIMADPAWDIHMELPYGTMSDVEMMNLPVHQLQDEGFIFLWVTGRAMELGRECLKRWGYERCDEIIWVKVNQLQRLIRTGRTGHWLNHGKEHCLVGKKGQPTGYNQFIDCDVIVCEVRDTSHKPDEIYALIERMWPNSRKIGAIISN</sequence>
<dbReference type="InterPro" id="IPR007757">
    <property type="entry name" value="MT-A70-like"/>
</dbReference>
<comment type="catalytic activity">
    <reaction evidence="5">
        <text>an adenosine in mRNA + S-adenosyl-L-methionine = an N(6)-methyladenosine in mRNA + S-adenosyl-L-homocysteine + H(+)</text>
        <dbReference type="Rhea" id="RHEA:55584"/>
        <dbReference type="Rhea" id="RHEA-COMP:12414"/>
        <dbReference type="Rhea" id="RHEA-COMP:12417"/>
        <dbReference type="ChEBI" id="CHEBI:15378"/>
        <dbReference type="ChEBI" id="CHEBI:57856"/>
        <dbReference type="ChEBI" id="CHEBI:59789"/>
        <dbReference type="ChEBI" id="CHEBI:74411"/>
        <dbReference type="ChEBI" id="CHEBI:74449"/>
        <dbReference type="EC" id="2.1.1.348"/>
    </reaction>
</comment>
<dbReference type="GO" id="GO:0032259">
    <property type="term" value="P:methylation"/>
    <property type="evidence" value="ECO:0007669"/>
    <property type="project" value="UniProtKB-KW"/>
</dbReference>
<dbReference type="Proteomes" id="UP000031668">
    <property type="component" value="Unassembled WGS sequence"/>
</dbReference>
<evidence type="ECO:0000256" key="3">
    <source>
        <dbReference type="ARBA" id="ARBA00022679"/>
    </source>
</evidence>
<dbReference type="PANTHER" id="PTHR12829:SF7">
    <property type="entry name" value="N6-ADENOSINE-METHYLTRANSFERASE CATALYTIC SUBUNIT"/>
    <property type="match status" value="1"/>
</dbReference>
<evidence type="ECO:0000256" key="1">
    <source>
        <dbReference type="ARBA" id="ARBA00012160"/>
    </source>
</evidence>
<keyword evidence="4" id="KW-0949">S-adenosyl-L-methionine</keyword>
<dbReference type="AlphaFoldDB" id="A0A0C2IXC1"/>
<dbReference type="GO" id="GO:0001734">
    <property type="term" value="F:mRNA m(6)A methyltransferase activity"/>
    <property type="evidence" value="ECO:0007669"/>
    <property type="project" value="UniProtKB-EC"/>
</dbReference>
<evidence type="ECO:0000256" key="4">
    <source>
        <dbReference type="ARBA" id="ARBA00022691"/>
    </source>
</evidence>
<evidence type="ECO:0000256" key="2">
    <source>
        <dbReference type="ARBA" id="ARBA00022603"/>
    </source>
</evidence>
<reference evidence="7 8" key="1">
    <citation type="journal article" date="2014" name="Genome Biol. Evol.">
        <title>The genome of the myxosporean Thelohanellus kitauei shows adaptations to nutrient acquisition within its fish host.</title>
        <authorList>
            <person name="Yang Y."/>
            <person name="Xiong J."/>
            <person name="Zhou Z."/>
            <person name="Huo F."/>
            <person name="Miao W."/>
            <person name="Ran C."/>
            <person name="Liu Y."/>
            <person name="Zhang J."/>
            <person name="Feng J."/>
            <person name="Wang M."/>
            <person name="Wang M."/>
            <person name="Wang L."/>
            <person name="Yao B."/>
        </authorList>
    </citation>
    <scope>NUCLEOTIDE SEQUENCE [LARGE SCALE GENOMIC DNA]</scope>
    <source>
        <strain evidence="7">Wuqing</strain>
    </source>
</reference>
<dbReference type="EMBL" id="JWZT01002217">
    <property type="protein sequence ID" value="KII69994.1"/>
    <property type="molecule type" value="Genomic_DNA"/>
</dbReference>
<dbReference type="Pfam" id="PF05063">
    <property type="entry name" value="MT-A70"/>
    <property type="match status" value="1"/>
</dbReference>
<gene>
    <name evidence="7" type="ORF">RF11_02303</name>
</gene>
<dbReference type="GO" id="GO:0036396">
    <property type="term" value="C:RNA N6-methyladenosine methyltransferase complex"/>
    <property type="evidence" value="ECO:0007669"/>
    <property type="project" value="TreeGrafter"/>
</dbReference>
<keyword evidence="3 7" id="KW-0808">Transferase</keyword>
<organism evidence="7 8">
    <name type="scientific">Thelohanellus kitauei</name>
    <name type="common">Myxosporean</name>
    <dbReference type="NCBI Taxonomy" id="669202"/>
    <lineage>
        <taxon>Eukaryota</taxon>
        <taxon>Metazoa</taxon>
        <taxon>Cnidaria</taxon>
        <taxon>Myxozoa</taxon>
        <taxon>Myxosporea</taxon>
        <taxon>Bivalvulida</taxon>
        <taxon>Platysporina</taxon>
        <taxon>Myxobolidae</taxon>
        <taxon>Thelohanellus</taxon>
    </lineage>
</organism>
<dbReference type="GO" id="GO:0005634">
    <property type="term" value="C:nucleus"/>
    <property type="evidence" value="ECO:0007669"/>
    <property type="project" value="TreeGrafter"/>
</dbReference>
<proteinExistence type="inferred from homology"/>